<dbReference type="SUPFAM" id="SSF53850">
    <property type="entry name" value="Periplasmic binding protein-like II"/>
    <property type="match status" value="1"/>
</dbReference>
<evidence type="ECO:0000313" key="2">
    <source>
        <dbReference type="EMBL" id="KAK8373497.1"/>
    </source>
</evidence>
<gene>
    <name evidence="2" type="ORF">O3P69_011997</name>
</gene>
<dbReference type="Proteomes" id="UP001487740">
    <property type="component" value="Unassembled WGS sequence"/>
</dbReference>
<keyword evidence="1" id="KW-0812">Transmembrane</keyword>
<reference evidence="2 3" key="1">
    <citation type="submission" date="2023-03" db="EMBL/GenBank/DDBJ databases">
        <title>High-quality genome of Scylla paramamosain provides insights in environmental adaptation.</title>
        <authorList>
            <person name="Zhang L."/>
        </authorList>
    </citation>
    <scope>NUCLEOTIDE SEQUENCE [LARGE SCALE GENOMIC DNA]</scope>
    <source>
        <strain evidence="2">LZ_2023a</strain>
        <tissue evidence="2">Muscle</tissue>
    </source>
</reference>
<keyword evidence="3" id="KW-1185">Reference proteome</keyword>
<comment type="caution">
    <text evidence="2">The sequence shown here is derived from an EMBL/GenBank/DDBJ whole genome shotgun (WGS) entry which is preliminary data.</text>
</comment>
<evidence type="ECO:0000313" key="3">
    <source>
        <dbReference type="Proteomes" id="UP001487740"/>
    </source>
</evidence>
<keyword evidence="1" id="KW-0472">Membrane</keyword>
<dbReference type="InterPro" id="IPR015683">
    <property type="entry name" value="Ionotropic_Glu_rcpt"/>
</dbReference>
<keyword evidence="1" id="KW-1133">Transmembrane helix</keyword>
<organism evidence="2 3">
    <name type="scientific">Scylla paramamosain</name>
    <name type="common">Mud crab</name>
    <dbReference type="NCBI Taxonomy" id="85552"/>
    <lineage>
        <taxon>Eukaryota</taxon>
        <taxon>Metazoa</taxon>
        <taxon>Ecdysozoa</taxon>
        <taxon>Arthropoda</taxon>
        <taxon>Crustacea</taxon>
        <taxon>Multicrustacea</taxon>
        <taxon>Malacostraca</taxon>
        <taxon>Eumalacostraca</taxon>
        <taxon>Eucarida</taxon>
        <taxon>Decapoda</taxon>
        <taxon>Pleocyemata</taxon>
        <taxon>Brachyura</taxon>
        <taxon>Eubrachyura</taxon>
        <taxon>Portunoidea</taxon>
        <taxon>Portunidae</taxon>
        <taxon>Portuninae</taxon>
        <taxon>Scylla</taxon>
    </lineage>
</organism>
<dbReference type="EMBL" id="JARAKH010001141">
    <property type="protein sequence ID" value="KAK8373497.1"/>
    <property type="molecule type" value="Genomic_DNA"/>
</dbReference>
<dbReference type="PANTHER" id="PTHR18966">
    <property type="entry name" value="IONOTROPIC GLUTAMATE RECEPTOR"/>
    <property type="match status" value="1"/>
</dbReference>
<dbReference type="Gene3D" id="1.10.287.70">
    <property type="match status" value="1"/>
</dbReference>
<dbReference type="AlphaFoldDB" id="A0AAW0SFJ7"/>
<evidence type="ECO:0000256" key="1">
    <source>
        <dbReference type="SAM" id="Phobius"/>
    </source>
</evidence>
<proteinExistence type="predicted"/>
<protein>
    <submittedName>
        <fullName evidence="2">Uncharacterized protein</fullName>
    </submittedName>
</protein>
<feature type="transmembrane region" description="Helical" evidence="1">
    <location>
        <begin position="176"/>
        <end position="200"/>
    </location>
</feature>
<name>A0AAW0SFJ7_SCYPA</name>
<sequence>MTCRGWLQHPTQSAVQHGSPYRVGCGVSLIVYTSYSATLVSHLAVEQSVTLPFSNLQELSRAQTCVGSQTGECCVLRKAWQKVVLRSPDNLVNSYTEGLEKVLNDSSRIKELPVQYITGGIAIGLQKKFTFRKLFDRSLQKMQESSLMNKLRSNWLSAGTSMCGRKTKFTASLSDVAAIFILLMGGAAFSCLLLLLLLLLEYAVGSDACVKPWPIF</sequence>
<accession>A0AAW0SFJ7</accession>